<dbReference type="Proteomes" id="UP000812031">
    <property type="component" value="Unassembled WGS sequence"/>
</dbReference>
<keyword evidence="2" id="KW-0413">Isomerase</keyword>
<sequence>MESNIYISSLAFIGQSVEDIIRVCQENNFNLEFSSGMPYREDMESIYSEAAVTRMPHNYFPAPKEPYVLNLASSNPEIRAKSVAHCKNGLSLSKKSNSPFFSAHAGFCIDPDPNELGKKIAIKENYNKDVHKQLFLDSLHEVLEFADKIGVDFLIENNVLAPFNYDGSNPLLCCEFSEIDWLFENVKNPRLGLLLDTAHLKVSCQTFQIDLFEEFEKISPFVKAFHHSDNDGTIDCNLVLKEDYWFLRYLAKFKEYVHVLEIKAKDISEIKQQIKLLKENGC</sequence>
<dbReference type="RefSeq" id="WP_219316821.1">
    <property type="nucleotide sequence ID" value="NZ_JAHWYN010000005.1"/>
</dbReference>
<feature type="domain" description="Xylose isomerase-like TIM barrel" evidence="1">
    <location>
        <begin position="41"/>
        <end position="264"/>
    </location>
</feature>
<proteinExistence type="predicted"/>
<accession>A0ABS6XWR1</accession>
<gene>
    <name evidence="2" type="ORF">KZH69_07535</name>
</gene>
<evidence type="ECO:0000313" key="3">
    <source>
        <dbReference type="Proteomes" id="UP000812031"/>
    </source>
</evidence>
<evidence type="ECO:0000313" key="2">
    <source>
        <dbReference type="EMBL" id="MBW4360334.1"/>
    </source>
</evidence>
<name>A0ABS6XWR1_9FLAO</name>
<organism evidence="2 3">
    <name type="scientific">Flavobacterium taihuense</name>
    <dbReference type="NCBI Taxonomy" id="2857508"/>
    <lineage>
        <taxon>Bacteria</taxon>
        <taxon>Pseudomonadati</taxon>
        <taxon>Bacteroidota</taxon>
        <taxon>Flavobacteriia</taxon>
        <taxon>Flavobacteriales</taxon>
        <taxon>Flavobacteriaceae</taxon>
        <taxon>Flavobacterium</taxon>
    </lineage>
</organism>
<keyword evidence="3" id="KW-1185">Reference proteome</keyword>
<dbReference type="InterPro" id="IPR013022">
    <property type="entry name" value="Xyl_isomerase-like_TIM-brl"/>
</dbReference>
<evidence type="ECO:0000259" key="1">
    <source>
        <dbReference type="Pfam" id="PF01261"/>
    </source>
</evidence>
<dbReference type="EMBL" id="JAHWYN010000005">
    <property type="protein sequence ID" value="MBW4360334.1"/>
    <property type="molecule type" value="Genomic_DNA"/>
</dbReference>
<dbReference type="GO" id="GO:0016853">
    <property type="term" value="F:isomerase activity"/>
    <property type="evidence" value="ECO:0007669"/>
    <property type="project" value="UniProtKB-KW"/>
</dbReference>
<protein>
    <submittedName>
        <fullName evidence="2">Sugar phosphate isomerase/epimerase</fullName>
    </submittedName>
</protein>
<dbReference type="Pfam" id="PF01261">
    <property type="entry name" value="AP_endonuc_2"/>
    <property type="match status" value="1"/>
</dbReference>
<reference evidence="2 3" key="1">
    <citation type="submission" date="2021-07" db="EMBL/GenBank/DDBJ databases">
        <title>Flavobacterium sp. nov. isolated from sediment on the Taihu Lake.</title>
        <authorList>
            <person name="Qu J.-H."/>
        </authorList>
    </citation>
    <scope>NUCLEOTIDE SEQUENCE [LARGE SCALE GENOMIC DNA]</scope>
    <source>
        <strain evidence="2 3">NAS39</strain>
    </source>
</reference>
<comment type="caution">
    <text evidence="2">The sequence shown here is derived from an EMBL/GenBank/DDBJ whole genome shotgun (WGS) entry which is preliminary data.</text>
</comment>